<dbReference type="EC" id="2.6.1.42" evidence="5"/>
<comment type="caution">
    <text evidence="9">The sequence shown here is derived from an EMBL/GenBank/DDBJ whole genome shotgun (WGS) entry which is preliminary data.</text>
</comment>
<name>A0A5C5W9F5_9BACT</name>
<evidence type="ECO:0000256" key="7">
    <source>
        <dbReference type="ARBA" id="ARBA00048798"/>
    </source>
</evidence>
<evidence type="ECO:0000256" key="8">
    <source>
        <dbReference type="ARBA" id="ARBA00049229"/>
    </source>
</evidence>
<evidence type="ECO:0000256" key="3">
    <source>
        <dbReference type="ARBA" id="ARBA00005072"/>
    </source>
</evidence>
<dbReference type="InterPro" id="IPR050571">
    <property type="entry name" value="Class-IV_PLP-Dep_Aminotrnsfr"/>
</dbReference>
<dbReference type="GO" id="GO:0052656">
    <property type="term" value="F:L-isoleucine-2-oxoglutarate transaminase activity"/>
    <property type="evidence" value="ECO:0007669"/>
    <property type="project" value="RHEA"/>
</dbReference>
<keyword evidence="9" id="KW-0808">Transferase</keyword>
<evidence type="ECO:0000256" key="4">
    <source>
        <dbReference type="ARBA" id="ARBA00009320"/>
    </source>
</evidence>
<dbReference type="PANTHER" id="PTHR42743">
    <property type="entry name" value="AMINO-ACID AMINOTRANSFERASE"/>
    <property type="match status" value="1"/>
</dbReference>
<comment type="pathway">
    <text evidence="1">Amino-acid biosynthesis; L-isoleucine biosynthesis; L-isoleucine from 2-oxobutanoate: step 4/4.</text>
</comment>
<gene>
    <name evidence="9" type="primary">dat</name>
    <name evidence="9" type="ORF">Pla111_19270</name>
</gene>
<dbReference type="Gene3D" id="3.20.10.10">
    <property type="entry name" value="D-amino Acid Aminotransferase, subunit A, domain 2"/>
    <property type="match status" value="1"/>
</dbReference>
<dbReference type="AlphaFoldDB" id="A0A5C5W9F5"/>
<protein>
    <recommendedName>
        <fullName evidence="5">branched-chain-amino-acid transaminase</fullName>
        <ecNumber evidence="5">2.6.1.42</ecNumber>
    </recommendedName>
</protein>
<comment type="catalytic activity">
    <reaction evidence="6">
        <text>L-valine + 2-oxoglutarate = 3-methyl-2-oxobutanoate + L-glutamate</text>
        <dbReference type="Rhea" id="RHEA:24813"/>
        <dbReference type="ChEBI" id="CHEBI:11851"/>
        <dbReference type="ChEBI" id="CHEBI:16810"/>
        <dbReference type="ChEBI" id="CHEBI:29985"/>
        <dbReference type="ChEBI" id="CHEBI:57762"/>
        <dbReference type="EC" id="2.6.1.42"/>
    </reaction>
</comment>
<dbReference type="EMBL" id="SJPH01000003">
    <property type="protein sequence ID" value="TWT46825.1"/>
    <property type="molecule type" value="Genomic_DNA"/>
</dbReference>
<dbReference type="InterPro" id="IPR001544">
    <property type="entry name" value="Aminotrans_IV"/>
</dbReference>
<keyword evidence="9" id="KW-0032">Aminotransferase</keyword>
<keyword evidence="10" id="KW-1185">Reference proteome</keyword>
<evidence type="ECO:0000313" key="9">
    <source>
        <dbReference type="EMBL" id="TWT46825.1"/>
    </source>
</evidence>
<evidence type="ECO:0000256" key="5">
    <source>
        <dbReference type="ARBA" id="ARBA00013053"/>
    </source>
</evidence>
<dbReference type="InterPro" id="IPR043132">
    <property type="entry name" value="BCAT-like_C"/>
</dbReference>
<comment type="catalytic activity">
    <reaction evidence="8">
        <text>L-leucine + 2-oxoglutarate = 4-methyl-2-oxopentanoate + L-glutamate</text>
        <dbReference type="Rhea" id="RHEA:18321"/>
        <dbReference type="ChEBI" id="CHEBI:16810"/>
        <dbReference type="ChEBI" id="CHEBI:17865"/>
        <dbReference type="ChEBI" id="CHEBI:29985"/>
        <dbReference type="ChEBI" id="CHEBI:57427"/>
        <dbReference type="EC" id="2.6.1.42"/>
    </reaction>
</comment>
<organism evidence="9 10">
    <name type="scientific">Botrimarina hoheduenensis</name>
    <dbReference type="NCBI Taxonomy" id="2528000"/>
    <lineage>
        <taxon>Bacteria</taxon>
        <taxon>Pseudomonadati</taxon>
        <taxon>Planctomycetota</taxon>
        <taxon>Planctomycetia</taxon>
        <taxon>Pirellulales</taxon>
        <taxon>Lacipirellulaceae</taxon>
        <taxon>Botrimarina</taxon>
    </lineage>
</organism>
<comment type="similarity">
    <text evidence="4">Belongs to the class-IV pyridoxal-phosphate-dependent aminotransferase family.</text>
</comment>
<evidence type="ECO:0000256" key="6">
    <source>
        <dbReference type="ARBA" id="ARBA00048212"/>
    </source>
</evidence>
<evidence type="ECO:0000313" key="10">
    <source>
        <dbReference type="Proteomes" id="UP000318995"/>
    </source>
</evidence>
<reference evidence="9 10" key="1">
    <citation type="submission" date="2019-02" db="EMBL/GenBank/DDBJ databases">
        <title>Deep-cultivation of Planctomycetes and their phenomic and genomic characterization uncovers novel biology.</title>
        <authorList>
            <person name="Wiegand S."/>
            <person name="Jogler M."/>
            <person name="Boedeker C."/>
            <person name="Pinto D."/>
            <person name="Vollmers J."/>
            <person name="Rivas-Marin E."/>
            <person name="Kohn T."/>
            <person name="Peeters S.H."/>
            <person name="Heuer A."/>
            <person name="Rast P."/>
            <person name="Oberbeckmann S."/>
            <person name="Bunk B."/>
            <person name="Jeske O."/>
            <person name="Meyerdierks A."/>
            <person name="Storesund J.E."/>
            <person name="Kallscheuer N."/>
            <person name="Luecker S."/>
            <person name="Lage O.M."/>
            <person name="Pohl T."/>
            <person name="Merkel B.J."/>
            <person name="Hornburger P."/>
            <person name="Mueller R.-W."/>
            <person name="Bruemmer F."/>
            <person name="Labrenz M."/>
            <person name="Spormann A.M."/>
            <person name="Op Den Camp H."/>
            <person name="Overmann J."/>
            <person name="Amann R."/>
            <person name="Jetten M.S.M."/>
            <person name="Mascher T."/>
            <person name="Medema M.H."/>
            <person name="Devos D.P."/>
            <person name="Kaster A.-K."/>
            <person name="Ovreas L."/>
            <person name="Rohde M."/>
            <person name="Galperin M.Y."/>
            <person name="Jogler C."/>
        </authorList>
    </citation>
    <scope>NUCLEOTIDE SEQUENCE [LARGE SCALE GENOMIC DNA]</scope>
    <source>
        <strain evidence="9 10">Pla111</strain>
    </source>
</reference>
<comment type="pathway">
    <text evidence="3">Amino-acid biosynthesis; L-leucine biosynthesis; L-leucine from 3-methyl-2-oxobutanoate: step 4/4.</text>
</comment>
<evidence type="ECO:0000256" key="2">
    <source>
        <dbReference type="ARBA" id="ARBA00004931"/>
    </source>
</evidence>
<comment type="catalytic activity">
    <reaction evidence="7">
        <text>L-isoleucine + 2-oxoglutarate = (S)-3-methyl-2-oxopentanoate + L-glutamate</text>
        <dbReference type="Rhea" id="RHEA:24801"/>
        <dbReference type="ChEBI" id="CHEBI:16810"/>
        <dbReference type="ChEBI" id="CHEBI:29985"/>
        <dbReference type="ChEBI" id="CHEBI:35146"/>
        <dbReference type="ChEBI" id="CHEBI:58045"/>
        <dbReference type="EC" id="2.6.1.42"/>
    </reaction>
</comment>
<proteinExistence type="inferred from homology"/>
<sequence>MSDRQAYLNGTWSPDTGLAIPVNDPGFALGVTITERLRTFNGKVWRQAEHVRRLRRSAEIVGINPTVADEIDAAITEYQRRHEPLRAEGDDWAIVAFATPGGDEPTRCVHGFPLPFRGWAAQFTAGVSVWLSDHRQTPENCWPAELKCRSRMHYYLADQQAQQHEPGSRALLLDQDGFVGEASTANVVIYNAREGIVSPRMEKVLPGVSVAALRELALQHGVPFSERDLTIDELRAAEEVWLASTSICLLPVVRCDGQPIGSGRPGPGYAQLLGAWNEAVGLDVAEQARRRAGLI</sequence>
<dbReference type="PANTHER" id="PTHR42743:SF11">
    <property type="entry name" value="AMINODEOXYCHORISMATE LYASE"/>
    <property type="match status" value="1"/>
</dbReference>
<evidence type="ECO:0000256" key="1">
    <source>
        <dbReference type="ARBA" id="ARBA00004824"/>
    </source>
</evidence>
<dbReference type="Gene3D" id="3.30.470.10">
    <property type="match status" value="1"/>
</dbReference>
<dbReference type="GO" id="GO:0052655">
    <property type="term" value="F:L-valine-2-oxoglutarate transaminase activity"/>
    <property type="evidence" value="ECO:0007669"/>
    <property type="project" value="RHEA"/>
</dbReference>
<dbReference type="SUPFAM" id="SSF56752">
    <property type="entry name" value="D-aminoacid aminotransferase-like PLP-dependent enzymes"/>
    <property type="match status" value="1"/>
</dbReference>
<comment type="pathway">
    <text evidence="2">Amino-acid biosynthesis; L-valine biosynthesis; L-valine from pyruvate: step 4/4.</text>
</comment>
<dbReference type="RefSeq" id="WP_197524894.1">
    <property type="nucleotide sequence ID" value="NZ_SJPH01000003.1"/>
</dbReference>
<dbReference type="Pfam" id="PF01063">
    <property type="entry name" value="Aminotran_4"/>
    <property type="match status" value="1"/>
</dbReference>
<accession>A0A5C5W9F5</accession>
<dbReference type="Proteomes" id="UP000318995">
    <property type="component" value="Unassembled WGS sequence"/>
</dbReference>
<dbReference type="GO" id="GO:0046394">
    <property type="term" value="P:carboxylic acid biosynthetic process"/>
    <property type="evidence" value="ECO:0007669"/>
    <property type="project" value="UniProtKB-ARBA"/>
</dbReference>
<dbReference type="InterPro" id="IPR036038">
    <property type="entry name" value="Aminotransferase-like"/>
</dbReference>
<dbReference type="InterPro" id="IPR043131">
    <property type="entry name" value="BCAT-like_N"/>
</dbReference>
<dbReference type="GO" id="GO:0052654">
    <property type="term" value="F:L-leucine-2-oxoglutarate transaminase activity"/>
    <property type="evidence" value="ECO:0007669"/>
    <property type="project" value="RHEA"/>
</dbReference>